<dbReference type="InterPro" id="IPR027417">
    <property type="entry name" value="P-loop_NTPase"/>
</dbReference>
<proteinExistence type="predicted"/>
<reference evidence="5 6" key="1">
    <citation type="submission" date="2016-07" db="EMBL/GenBank/DDBJ databases">
        <title>Pervasive Adenine N6-methylation of Active Genes in Fungi.</title>
        <authorList>
            <consortium name="DOE Joint Genome Institute"/>
            <person name="Mondo S.J."/>
            <person name="Dannebaum R.O."/>
            <person name="Kuo R.C."/>
            <person name="Labutti K."/>
            <person name="Haridas S."/>
            <person name="Kuo A."/>
            <person name="Salamov A."/>
            <person name="Ahrendt S.R."/>
            <person name="Lipzen A."/>
            <person name="Sullivan W."/>
            <person name="Andreopoulos W.B."/>
            <person name="Clum A."/>
            <person name="Lindquist E."/>
            <person name="Daum C."/>
            <person name="Ramamoorthy G.K."/>
            <person name="Gryganskyi A."/>
            <person name="Culley D."/>
            <person name="Magnuson J.K."/>
            <person name="James T.Y."/>
            <person name="O'Malley M.A."/>
            <person name="Stajich J.E."/>
            <person name="Spatafora J.W."/>
            <person name="Visel A."/>
            <person name="Grigoriev I.V."/>
        </authorList>
    </citation>
    <scope>NUCLEOTIDE SEQUENCE [LARGE SCALE GENOMIC DNA]</scope>
    <source>
        <strain evidence="5 6">CBS 115471</strain>
    </source>
</reference>
<dbReference type="PANTHER" id="PTHR10039:SF14">
    <property type="entry name" value="NACHT DOMAIN-CONTAINING PROTEIN"/>
    <property type="match status" value="1"/>
</dbReference>
<keyword evidence="1" id="KW-0677">Repeat</keyword>
<feature type="domain" description="DUF7708" evidence="3">
    <location>
        <begin position="82"/>
        <end position="220"/>
    </location>
</feature>
<name>A0A1Y1Z1F4_9PLEO</name>
<dbReference type="Proteomes" id="UP000193144">
    <property type="component" value="Unassembled WGS sequence"/>
</dbReference>
<dbReference type="AlphaFoldDB" id="A0A1Y1Z1F4"/>
<evidence type="ECO:0000259" key="2">
    <source>
        <dbReference type="Pfam" id="PF22939"/>
    </source>
</evidence>
<feature type="domain" description="GPI inositol-deacylase winged helix" evidence="2">
    <location>
        <begin position="537"/>
        <end position="622"/>
    </location>
</feature>
<evidence type="ECO:0000313" key="6">
    <source>
        <dbReference type="Proteomes" id="UP000193144"/>
    </source>
</evidence>
<sequence length="992" mass="112985">MASPTRNAFARALETYISDIKRDEDPSSPFYTEVLSILSTTQSPPMASQVKRSEEQLIQLIQDLDSRQRRSSKIRRISDKLHPFVTGLSRYTNCCDVLIQAAPSAAVLLYGGARIVLQLAEKFHNCFETVLSIMEDVGKLLDCYNLFAKAYEASADMQQLLVETYKNIVSFWQKATKLFSRKAYKTLLRGIVKPLDAEWQKCRQALEDDSKHVARFAQATEADLARQRDEERALHQQAKLRRQIVDWIKGRDDDVKLDTRPDLRQNLETRYQDTCEWFFEQPGVEAWLVAKKSTAIWYSAGPGTGKTITASGLAHRLQDEGRRTATFFCSFNDVVRRKTITVFRSIALQLLSTSDSIPERVKRLYEEDLTHHCSNLTDIRVALEVVEHLIKQLPRIHIIVDGLDECADRRELLAAICHLLHAKTYGIVKWFFSSRGDSDIRNALRRHEVIEIEARQDCLMSDIRKYLTPRLHCDECVDHWTSLSDGNFLWMSHMLPVIEGETSTCAEDLEEELKTFPKGLTGCYARSLAHLSKRPEKHQQLARRIFTMVVGAVQPLRLRELTHALAASKGTSDYSERSLPRMELIEELCSNLIKFDRGTNGTDDDPVLKVIHKSVQDFFLQNPESLDLPDASLRQYFVTSEAANLELGQSALSYLSYVRYNRPQDVSALMKNKEHAFLQHAAIFWYRYLDDATSSRSLSAKVVDFVRSEAFWTCVAVQAQIAPHLFALYTNTGCGFTIQATGPQKDKELDKVAYAIPLPDWLESGEYGTEGPQIMETFHKFVMEWHPVLNSHRSAVNECAMDFEWLMNMPGRITWQSSRVKFFTVPGTHSSSKALPISIIDLAIESEEVLIRTLERHDIPARYTFGTIQFPDTSVISLEGIKVESAYSVTAPVSADLYAFSVSDDLQKKFWLVDISSVKARQITADSEEINVQELLLQNPPPGRHTTRRWSLNCRATRIDTPPIESLRQVRNPAMDQWPAPTTGVTLDLTLK</sequence>
<dbReference type="Pfam" id="PF24883">
    <property type="entry name" value="NPHP3_N"/>
    <property type="match status" value="1"/>
</dbReference>
<dbReference type="Gene3D" id="3.40.50.300">
    <property type="entry name" value="P-loop containing nucleotide triphosphate hydrolases"/>
    <property type="match status" value="1"/>
</dbReference>
<dbReference type="InterPro" id="IPR056125">
    <property type="entry name" value="DUF7708"/>
</dbReference>
<organism evidence="5 6">
    <name type="scientific">Clohesyomyces aquaticus</name>
    <dbReference type="NCBI Taxonomy" id="1231657"/>
    <lineage>
        <taxon>Eukaryota</taxon>
        <taxon>Fungi</taxon>
        <taxon>Dikarya</taxon>
        <taxon>Ascomycota</taxon>
        <taxon>Pezizomycotina</taxon>
        <taxon>Dothideomycetes</taxon>
        <taxon>Pleosporomycetidae</taxon>
        <taxon>Pleosporales</taxon>
        <taxon>Lindgomycetaceae</taxon>
        <taxon>Clohesyomyces</taxon>
    </lineage>
</organism>
<dbReference type="STRING" id="1231657.A0A1Y1Z1F4"/>
<dbReference type="SUPFAM" id="SSF52540">
    <property type="entry name" value="P-loop containing nucleoside triphosphate hydrolases"/>
    <property type="match status" value="1"/>
</dbReference>
<dbReference type="EMBL" id="MCFA01000139">
    <property type="protein sequence ID" value="ORY04110.1"/>
    <property type="molecule type" value="Genomic_DNA"/>
</dbReference>
<dbReference type="OrthoDB" id="7464126at2759"/>
<protein>
    <submittedName>
        <fullName evidence="5">Uncharacterized protein</fullName>
    </submittedName>
</protein>
<dbReference type="InterPro" id="IPR056884">
    <property type="entry name" value="NPHP3-like_N"/>
</dbReference>
<comment type="caution">
    <text evidence="5">The sequence shown here is derived from an EMBL/GenBank/DDBJ whole genome shotgun (WGS) entry which is preliminary data.</text>
</comment>
<evidence type="ECO:0000256" key="1">
    <source>
        <dbReference type="ARBA" id="ARBA00022737"/>
    </source>
</evidence>
<feature type="domain" description="Nephrocystin 3-like N-terminal" evidence="4">
    <location>
        <begin position="273"/>
        <end position="435"/>
    </location>
</feature>
<evidence type="ECO:0000259" key="3">
    <source>
        <dbReference type="Pfam" id="PF24809"/>
    </source>
</evidence>
<dbReference type="PANTHER" id="PTHR10039">
    <property type="entry name" value="AMELOGENIN"/>
    <property type="match status" value="1"/>
</dbReference>
<evidence type="ECO:0000259" key="4">
    <source>
        <dbReference type="Pfam" id="PF24883"/>
    </source>
</evidence>
<keyword evidence="6" id="KW-1185">Reference proteome</keyword>
<dbReference type="Pfam" id="PF22939">
    <property type="entry name" value="WHD_GPIID"/>
    <property type="match status" value="1"/>
</dbReference>
<gene>
    <name evidence="5" type="ORF">BCR34DRAFT_604961</name>
</gene>
<evidence type="ECO:0000313" key="5">
    <source>
        <dbReference type="EMBL" id="ORY04110.1"/>
    </source>
</evidence>
<dbReference type="Pfam" id="PF24809">
    <property type="entry name" value="DUF7708"/>
    <property type="match status" value="1"/>
</dbReference>
<dbReference type="InterPro" id="IPR054471">
    <property type="entry name" value="GPIID_WHD"/>
</dbReference>
<accession>A0A1Y1Z1F4</accession>